<name>A0ABP3W6S6_CLOSU</name>
<dbReference type="PANTHER" id="PTHR30237">
    <property type="entry name" value="MURAMOYLTETRAPEPTIDE CARBOXYPEPTIDASE"/>
    <property type="match status" value="1"/>
</dbReference>
<evidence type="ECO:0000259" key="3">
    <source>
        <dbReference type="Pfam" id="PF02016"/>
    </source>
</evidence>
<dbReference type="EMBL" id="BAAACI010000008">
    <property type="protein sequence ID" value="GAA0777540.1"/>
    <property type="molecule type" value="Genomic_DNA"/>
</dbReference>
<keyword evidence="2" id="KW-0378">Hydrolase</keyword>
<dbReference type="InterPro" id="IPR003507">
    <property type="entry name" value="S66_fam"/>
</dbReference>
<evidence type="ECO:0000256" key="1">
    <source>
        <dbReference type="ARBA" id="ARBA00010233"/>
    </source>
</evidence>
<dbReference type="Gene3D" id="3.50.30.60">
    <property type="entry name" value="LD-carboxypeptidase A C-terminal domain-like"/>
    <property type="match status" value="1"/>
</dbReference>
<comment type="caution">
    <text evidence="5">The sequence shown here is derived from an EMBL/GenBank/DDBJ whole genome shotgun (WGS) entry which is preliminary data.</text>
</comment>
<feature type="domain" description="LD-carboxypeptidase C-terminal" evidence="4">
    <location>
        <begin position="233"/>
        <end position="353"/>
    </location>
</feature>
<protein>
    <submittedName>
        <fullName evidence="5">LD-carboxypeptidase</fullName>
    </submittedName>
</protein>
<proteinExistence type="inferred from homology"/>
<reference evidence="6" key="1">
    <citation type="journal article" date="2019" name="Int. J. Syst. Evol. Microbiol.">
        <title>The Global Catalogue of Microorganisms (GCM) 10K type strain sequencing project: providing services to taxonomists for standard genome sequencing and annotation.</title>
        <authorList>
            <consortium name="The Broad Institute Genomics Platform"/>
            <consortium name="The Broad Institute Genome Sequencing Center for Infectious Disease"/>
            <person name="Wu L."/>
            <person name="Ma J."/>
        </authorList>
    </citation>
    <scope>NUCLEOTIDE SEQUENCE [LARGE SCALE GENOMIC DNA]</scope>
    <source>
        <strain evidence="6">JCM 1417</strain>
    </source>
</reference>
<dbReference type="InterPro" id="IPR027478">
    <property type="entry name" value="LdcA_N"/>
</dbReference>
<gene>
    <name evidence="5" type="ORF">GCM10008908_32820</name>
</gene>
<evidence type="ECO:0000256" key="2">
    <source>
        <dbReference type="ARBA" id="ARBA00022801"/>
    </source>
</evidence>
<evidence type="ECO:0000259" key="4">
    <source>
        <dbReference type="Pfam" id="PF17676"/>
    </source>
</evidence>
<dbReference type="Pfam" id="PF02016">
    <property type="entry name" value="Peptidase_S66"/>
    <property type="match status" value="1"/>
</dbReference>
<dbReference type="PIRSF" id="PIRSF028757">
    <property type="entry name" value="LD-carboxypeptidase"/>
    <property type="match status" value="1"/>
</dbReference>
<dbReference type="SUPFAM" id="SSF52317">
    <property type="entry name" value="Class I glutamine amidotransferase-like"/>
    <property type="match status" value="1"/>
</dbReference>
<dbReference type="CDD" id="cd07062">
    <property type="entry name" value="Peptidase_S66_mccF_like"/>
    <property type="match status" value="1"/>
</dbReference>
<keyword evidence="6" id="KW-1185">Reference proteome</keyword>
<dbReference type="InterPro" id="IPR027461">
    <property type="entry name" value="Carboxypeptidase_A_C_sf"/>
</dbReference>
<evidence type="ECO:0000313" key="5">
    <source>
        <dbReference type="EMBL" id="GAA0777540.1"/>
    </source>
</evidence>
<dbReference type="InterPro" id="IPR029062">
    <property type="entry name" value="Class_I_gatase-like"/>
</dbReference>
<organism evidence="5 6">
    <name type="scientific">Clostridium subterminale</name>
    <dbReference type="NCBI Taxonomy" id="1550"/>
    <lineage>
        <taxon>Bacteria</taxon>
        <taxon>Bacillati</taxon>
        <taxon>Bacillota</taxon>
        <taxon>Clostridia</taxon>
        <taxon>Eubacteriales</taxon>
        <taxon>Clostridiaceae</taxon>
        <taxon>Clostridium</taxon>
    </lineage>
</organism>
<dbReference type="Proteomes" id="UP001501047">
    <property type="component" value="Unassembled WGS sequence"/>
</dbReference>
<evidence type="ECO:0000313" key="6">
    <source>
        <dbReference type="Proteomes" id="UP001501047"/>
    </source>
</evidence>
<dbReference type="PANTHER" id="PTHR30237:SF4">
    <property type="entry name" value="LD-CARBOXYPEPTIDASE C-TERMINAL DOMAIN-CONTAINING PROTEIN"/>
    <property type="match status" value="1"/>
</dbReference>
<comment type="similarity">
    <text evidence="1">Belongs to the peptidase S66 family.</text>
</comment>
<feature type="domain" description="LD-carboxypeptidase N-terminal" evidence="3">
    <location>
        <begin position="41"/>
        <end position="159"/>
    </location>
</feature>
<accession>A0ABP3W6S6</accession>
<dbReference type="Pfam" id="PF17676">
    <property type="entry name" value="Peptidase_S66C"/>
    <property type="match status" value="1"/>
</dbReference>
<dbReference type="Gene3D" id="3.40.50.10740">
    <property type="entry name" value="Class I glutamine amidotransferase-like"/>
    <property type="match status" value="1"/>
</dbReference>
<sequence>MERGFENIIKLDDKEDERNNLNSMGLKKPIMLIPGDKVTTISLSWGGAGDEDILWRYEVGKKRLQEDFGLQVVEMKTTLKGTEYVYNHPEERAKDLMKAFKDPSIKGIFSCIGGDESIRILPYIDYEIIKENPKIFIGYSDSTVIHFICMKAGISSFYGPAILSEFAENIKMFDYTKEYINKALFNNSPIGDIKSSKIWTSEYLPWEVKNKFISRKVNENMGYELLQGSGKVQGHLIGGCIDVLEMLKGTEIWPDLKTWQGGILFLETSEDKPEPTYVEYWLRNYGAQGILKNINGIVFGKPYDNVYYDEYKEALIKVIRDELKLKDLPILCNVNFGHTTPIITIPYGAKAEINCEEKSFTIMESGVRK</sequence>
<dbReference type="InterPro" id="IPR040449">
    <property type="entry name" value="Peptidase_S66_N"/>
</dbReference>
<dbReference type="SUPFAM" id="SSF141986">
    <property type="entry name" value="LD-carboxypeptidase A C-terminal domain-like"/>
    <property type="match status" value="1"/>
</dbReference>
<dbReference type="InterPro" id="IPR040921">
    <property type="entry name" value="Peptidase_S66C"/>
</dbReference>